<dbReference type="OrthoDB" id="3863176at2"/>
<dbReference type="Proteomes" id="UP000315677">
    <property type="component" value="Unassembled WGS sequence"/>
</dbReference>
<evidence type="ECO:0000313" key="4">
    <source>
        <dbReference type="Proteomes" id="UP000315677"/>
    </source>
</evidence>
<dbReference type="PANTHER" id="PTHR43283">
    <property type="entry name" value="BETA-LACTAMASE-RELATED"/>
    <property type="match status" value="1"/>
</dbReference>
<dbReference type="SUPFAM" id="SSF56601">
    <property type="entry name" value="beta-lactamase/transpeptidase-like"/>
    <property type="match status" value="1"/>
</dbReference>
<sequence>MIGLSEVVRGIVAPPGPPGACLAVRAPGVDAVAVTGHRQVSGVPEPLPMTVATSHDLASVTKVAATTTALLALASSRELDLADPVRRFLPGVGPMTLDDLLLHRAGLWEWWPTYCDVGGPEEGAALVRELPLRYPPRTGRHYSDLGFMLLGQVVEAAAGASLPAAVTELVLDAAGTERTAFAAPVGAEVAAGGLGDTIEKEMLDTGSPYPVPRSGADFAGWRDHVLVGEVDDGNAFHTFGGVSGHAGLFSDVEDLLRIGGALCRSTSGDGPWDAAATAAFLACGPDPGQSRGFRSWPTTAGGCTTTAFGHPGFTGTTIAVLPRHGATVVLATNRLHVSGPPVPNEILWRPALDAAHALLHAQAPA</sequence>
<dbReference type="Pfam" id="PF00144">
    <property type="entry name" value="Beta-lactamase"/>
    <property type="match status" value="1"/>
</dbReference>
<evidence type="ECO:0000256" key="1">
    <source>
        <dbReference type="ARBA" id="ARBA00022801"/>
    </source>
</evidence>
<dbReference type="RefSeq" id="WP_142057304.1">
    <property type="nucleotide sequence ID" value="NZ_VFPA01000003.1"/>
</dbReference>
<dbReference type="Gene3D" id="3.40.710.10">
    <property type="entry name" value="DD-peptidase/beta-lactamase superfamily"/>
    <property type="match status" value="1"/>
</dbReference>
<accession>A0A543DIT1</accession>
<protein>
    <submittedName>
        <fullName evidence="3">CubicO group peptidase (Beta-lactamase class C family)</fullName>
    </submittedName>
</protein>
<gene>
    <name evidence="3" type="ORF">FB558_4996</name>
</gene>
<evidence type="ECO:0000313" key="3">
    <source>
        <dbReference type="EMBL" id="TQM09246.1"/>
    </source>
</evidence>
<organism evidence="3 4">
    <name type="scientific">Pseudonocardia kunmingensis</name>
    <dbReference type="NCBI Taxonomy" id="630975"/>
    <lineage>
        <taxon>Bacteria</taxon>
        <taxon>Bacillati</taxon>
        <taxon>Actinomycetota</taxon>
        <taxon>Actinomycetes</taxon>
        <taxon>Pseudonocardiales</taxon>
        <taxon>Pseudonocardiaceae</taxon>
        <taxon>Pseudonocardia</taxon>
    </lineage>
</organism>
<dbReference type="EMBL" id="VFPA01000003">
    <property type="protein sequence ID" value="TQM09246.1"/>
    <property type="molecule type" value="Genomic_DNA"/>
</dbReference>
<dbReference type="InterPro" id="IPR001466">
    <property type="entry name" value="Beta-lactam-related"/>
</dbReference>
<dbReference type="PANTHER" id="PTHR43283:SF11">
    <property type="entry name" value="BETA-LACTAMASE-RELATED DOMAIN-CONTAINING PROTEIN"/>
    <property type="match status" value="1"/>
</dbReference>
<reference evidence="3 4" key="1">
    <citation type="submission" date="2019-06" db="EMBL/GenBank/DDBJ databases">
        <title>Sequencing the genomes of 1000 actinobacteria strains.</title>
        <authorList>
            <person name="Klenk H.-P."/>
        </authorList>
    </citation>
    <scope>NUCLEOTIDE SEQUENCE [LARGE SCALE GENOMIC DNA]</scope>
    <source>
        <strain evidence="3 4">DSM 45301</strain>
    </source>
</reference>
<name>A0A543DIT1_9PSEU</name>
<keyword evidence="4" id="KW-1185">Reference proteome</keyword>
<dbReference type="InterPro" id="IPR012338">
    <property type="entry name" value="Beta-lactam/transpept-like"/>
</dbReference>
<dbReference type="AlphaFoldDB" id="A0A543DIT1"/>
<dbReference type="GO" id="GO:0016787">
    <property type="term" value="F:hydrolase activity"/>
    <property type="evidence" value="ECO:0007669"/>
    <property type="project" value="UniProtKB-KW"/>
</dbReference>
<proteinExistence type="predicted"/>
<evidence type="ECO:0000259" key="2">
    <source>
        <dbReference type="Pfam" id="PF00144"/>
    </source>
</evidence>
<dbReference type="InterPro" id="IPR050789">
    <property type="entry name" value="Diverse_Enzym_Activities"/>
</dbReference>
<feature type="domain" description="Beta-lactamase-related" evidence="2">
    <location>
        <begin position="27"/>
        <end position="337"/>
    </location>
</feature>
<keyword evidence="1" id="KW-0378">Hydrolase</keyword>
<comment type="caution">
    <text evidence="3">The sequence shown here is derived from an EMBL/GenBank/DDBJ whole genome shotgun (WGS) entry which is preliminary data.</text>
</comment>